<organism evidence="1 2">
    <name type="scientific">Ixodes persulcatus</name>
    <name type="common">Taiga tick</name>
    <dbReference type="NCBI Taxonomy" id="34615"/>
    <lineage>
        <taxon>Eukaryota</taxon>
        <taxon>Metazoa</taxon>
        <taxon>Ecdysozoa</taxon>
        <taxon>Arthropoda</taxon>
        <taxon>Chelicerata</taxon>
        <taxon>Arachnida</taxon>
        <taxon>Acari</taxon>
        <taxon>Parasitiformes</taxon>
        <taxon>Ixodida</taxon>
        <taxon>Ixodoidea</taxon>
        <taxon>Ixodidae</taxon>
        <taxon>Ixodinae</taxon>
        <taxon>Ixodes</taxon>
    </lineage>
</organism>
<proteinExistence type="predicted"/>
<gene>
    <name evidence="1" type="ORF">HPB47_018625</name>
</gene>
<reference evidence="1 2" key="1">
    <citation type="journal article" date="2020" name="Cell">
        <title>Large-Scale Comparative Analyses of Tick Genomes Elucidate Their Genetic Diversity and Vector Capacities.</title>
        <authorList>
            <consortium name="Tick Genome and Microbiome Consortium (TIGMIC)"/>
            <person name="Jia N."/>
            <person name="Wang J."/>
            <person name="Shi W."/>
            <person name="Du L."/>
            <person name="Sun Y."/>
            <person name="Zhan W."/>
            <person name="Jiang J.F."/>
            <person name="Wang Q."/>
            <person name="Zhang B."/>
            <person name="Ji P."/>
            <person name="Bell-Sakyi L."/>
            <person name="Cui X.M."/>
            <person name="Yuan T.T."/>
            <person name="Jiang B.G."/>
            <person name="Yang W.F."/>
            <person name="Lam T.T."/>
            <person name="Chang Q.C."/>
            <person name="Ding S.J."/>
            <person name="Wang X.J."/>
            <person name="Zhu J.G."/>
            <person name="Ruan X.D."/>
            <person name="Zhao L."/>
            <person name="Wei J.T."/>
            <person name="Ye R.Z."/>
            <person name="Que T.C."/>
            <person name="Du C.H."/>
            <person name="Zhou Y.H."/>
            <person name="Cheng J.X."/>
            <person name="Dai P.F."/>
            <person name="Guo W.B."/>
            <person name="Han X.H."/>
            <person name="Huang E.J."/>
            <person name="Li L.F."/>
            <person name="Wei W."/>
            <person name="Gao Y.C."/>
            <person name="Liu J.Z."/>
            <person name="Shao H.Z."/>
            <person name="Wang X."/>
            <person name="Wang C.C."/>
            <person name="Yang T.C."/>
            <person name="Huo Q.B."/>
            <person name="Li W."/>
            <person name="Chen H.Y."/>
            <person name="Chen S.E."/>
            <person name="Zhou L.G."/>
            <person name="Ni X.B."/>
            <person name="Tian J.H."/>
            <person name="Sheng Y."/>
            <person name="Liu T."/>
            <person name="Pan Y.S."/>
            <person name="Xia L.Y."/>
            <person name="Li J."/>
            <person name="Zhao F."/>
            <person name="Cao W.C."/>
        </authorList>
    </citation>
    <scope>NUCLEOTIDE SEQUENCE [LARGE SCALE GENOMIC DNA]</scope>
    <source>
        <strain evidence="1">Iper-2018</strain>
    </source>
</reference>
<dbReference type="EMBL" id="JABSTQ010007822">
    <property type="protein sequence ID" value="KAG0435193.1"/>
    <property type="molecule type" value="Genomic_DNA"/>
</dbReference>
<evidence type="ECO:0000313" key="1">
    <source>
        <dbReference type="EMBL" id="KAG0435193.1"/>
    </source>
</evidence>
<keyword evidence="2" id="KW-1185">Reference proteome</keyword>
<evidence type="ECO:0000313" key="2">
    <source>
        <dbReference type="Proteomes" id="UP000805193"/>
    </source>
</evidence>
<sequence>VYNPIYEEYVDLDERGVVKNHDKINLIVQGPLEEPAPYDIGEDTASIEAHIEFLRKEMKKAPETRNEAMISDGMERTHVQRRAWIIENPRTVEEVLDLYPALEVKEERKRGGNINIWS</sequence>
<dbReference type="Proteomes" id="UP000805193">
    <property type="component" value="Unassembled WGS sequence"/>
</dbReference>
<name>A0AC60QK73_IXOPE</name>
<feature type="non-terminal residue" evidence="1">
    <location>
        <position position="1"/>
    </location>
</feature>
<accession>A0AC60QK73</accession>
<protein>
    <submittedName>
        <fullName evidence="1">Uncharacterized protein</fullName>
    </submittedName>
</protein>
<comment type="caution">
    <text evidence="1">The sequence shown here is derived from an EMBL/GenBank/DDBJ whole genome shotgun (WGS) entry which is preliminary data.</text>
</comment>